<evidence type="ECO:0000313" key="3">
    <source>
        <dbReference type="EMBL" id="WKN34663.1"/>
    </source>
</evidence>
<reference evidence="3" key="1">
    <citation type="journal article" date="2023" name="Comput. Struct. Biotechnol. J.">
        <title>Discovery of a novel marine Bacteroidetes with a rich repertoire of carbohydrate-active enzymes.</title>
        <authorList>
            <person name="Chen B."/>
            <person name="Liu G."/>
            <person name="Chen Q."/>
            <person name="Wang H."/>
            <person name="Liu L."/>
            <person name="Tang K."/>
        </authorList>
    </citation>
    <scope>NUCLEOTIDE SEQUENCE</scope>
    <source>
        <strain evidence="3">TK19036</strain>
    </source>
</reference>
<reference evidence="3" key="2">
    <citation type="journal article" date="2024" name="Antonie Van Leeuwenhoek">
        <title>Roseihalotalea indica gen. nov., sp. nov., a halophilic Bacteroidetes from mesopelagic Southwest Indian Ocean with higher carbohydrate metabolic potential.</title>
        <authorList>
            <person name="Chen B."/>
            <person name="Zhang M."/>
            <person name="Lin D."/>
            <person name="Ye J."/>
            <person name="Tang K."/>
        </authorList>
    </citation>
    <scope>NUCLEOTIDE SEQUENCE</scope>
    <source>
        <strain evidence="3">TK19036</strain>
    </source>
</reference>
<protein>
    <submittedName>
        <fullName evidence="3">Chromosome segregation protein SMC</fullName>
    </submittedName>
</protein>
<organism evidence="3">
    <name type="scientific">Roseihalotalea indica</name>
    <dbReference type="NCBI Taxonomy" id="2867963"/>
    <lineage>
        <taxon>Bacteria</taxon>
        <taxon>Pseudomonadati</taxon>
        <taxon>Bacteroidota</taxon>
        <taxon>Cytophagia</taxon>
        <taxon>Cytophagales</taxon>
        <taxon>Catalimonadaceae</taxon>
        <taxon>Roseihalotalea</taxon>
    </lineage>
</organism>
<feature type="transmembrane region" description="Helical" evidence="2">
    <location>
        <begin position="15"/>
        <end position="34"/>
    </location>
</feature>
<keyword evidence="2" id="KW-0472">Membrane</keyword>
<dbReference type="AlphaFoldDB" id="A0AA49GIL9"/>
<name>A0AA49GIL9_9BACT</name>
<keyword evidence="2" id="KW-0812">Transmembrane</keyword>
<dbReference type="EMBL" id="CP120682">
    <property type="protein sequence ID" value="WKN34663.1"/>
    <property type="molecule type" value="Genomic_DNA"/>
</dbReference>
<evidence type="ECO:0000256" key="1">
    <source>
        <dbReference type="SAM" id="Coils"/>
    </source>
</evidence>
<gene>
    <name evidence="3" type="ORF">K4G66_20020</name>
</gene>
<keyword evidence="2" id="KW-1133">Transmembrane helix</keyword>
<dbReference type="Gene3D" id="1.10.287.1490">
    <property type="match status" value="1"/>
</dbReference>
<feature type="coiled-coil region" evidence="1">
    <location>
        <begin position="44"/>
        <end position="179"/>
    </location>
</feature>
<evidence type="ECO:0000256" key="2">
    <source>
        <dbReference type="SAM" id="Phobius"/>
    </source>
</evidence>
<sequence>MEETTTPNSNKRKTLLIIIGLLVLTNLVVLFLFYQNNQNKTTELQSSKTELQETYAKLESISNELDLKIQEIQKLGGDVEELRLIRETLEQEKEQLQNDQVLAQKRYTQIRNRVEGYRELLLKKDEEIAELQKQNEMLFSENTELKEEKQQLNKTITQIESDKSQLAKKVAQASQLEAENIKVMGLNSRGKGKERDRYRSNQLEQIQVSFNIAKNDVAPIEGRDIYVRILEPDGNVIFDVAKGSGTFMYDGKEVFYTLKKEILFDNTGQALSFLYEKGSDYSEGRHKVEIYADDYVIGTTNFEVR</sequence>
<accession>A0AA49GIL9</accession>
<keyword evidence="1" id="KW-0175">Coiled coil</keyword>
<proteinExistence type="predicted"/>